<reference evidence="1 2" key="1">
    <citation type="journal article" date="2012" name="Genome Biol.">
        <title>Sequencing three crocodilian genomes to illuminate the evolution of archosaurs and amniotes.</title>
        <authorList>
            <person name="St John J.A."/>
            <person name="Braun E.L."/>
            <person name="Isberg S.R."/>
            <person name="Miles L.G."/>
            <person name="Chong A.Y."/>
            <person name="Gongora J."/>
            <person name="Dalzell P."/>
            <person name="Moran C."/>
            <person name="Bed'hom B."/>
            <person name="Abzhanov A."/>
            <person name="Burgess S.C."/>
            <person name="Cooksey A.M."/>
            <person name="Castoe T.A."/>
            <person name="Crawford N.G."/>
            <person name="Densmore L.D."/>
            <person name="Drew J.C."/>
            <person name="Edwards S.V."/>
            <person name="Faircloth B.C."/>
            <person name="Fujita M.K."/>
            <person name="Greenwold M.J."/>
            <person name="Hoffmann F.G."/>
            <person name="Howard J.M."/>
            <person name="Iguchi T."/>
            <person name="Janes D.E."/>
            <person name="Khan S.Y."/>
            <person name="Kohno S."/>
            <person name="de Koning A.J."/>
            <person name="Lance S.L."/>
            <person name="McCarthy F.M."/>
            <person name="McCormack J.E."/>
            <person name="Merchant M.E."/>
            <person name="Peterson D.G."/>
            <person name="Pollock D.D."/>
            <person name="Pourmand N."/>
            <person name="Raney B.J."/>
            <person name="Roessler K.A."/>
            <person name="Sanford J.R."/>
            <person name="Sawyer R.H."/>
            <person name="Schmidt C.J."/>
            <person name="Triplett E.W."/>
            <person name="Tuberville T.D."/>
            <person name="Venegas-Anaya M."/>
            <person name="Howard J.T."/>
            <person name="Jarvis E.D."/>
            <person name="Guillette L.J.Jr."/>
            <person name="Glenn T.C."/>
            <person name="Green R.E."/>
            <person name="Ray D.A."/>
        </authorList>
    </citation>
    <scope>NUCLEOTIDE SEQUENCE [LARGE SCALE GENOMIC DNA]</scope>
    <source>
        <strain evidence="1">KSC_2009_1</strain>
    </source>
</reference>
<comment type="caution">
    <text evidence="1">The sequence shown here is derived from an EMBL/GenBank/DDBJ whole genome shotgun (WGS) entry which is preliminary data.</text>
</comment>
<dbReference type="Proteomes" id="UP000050525">
    <property type="component" value="Unassembled WGS sequence"/>
</dbReference>
<evidence type="ECO:0000313" key="2">
    <source>
        <dbReference type="Proteomes" id="UP000050525"/>
    </source>
</evidence>
<evidence type="ECO:0000313" key="1">
    <source>
        <dbReference type="EMBL" id="KYO38371.1"/>
    </source>
</evidence>
<gene>
    <name evidence="1" type="ORF">Y1Q_0015624</name>
</gene>
<dbReference type="AlphaFoldDB" id="A0A151NNH0"/>
<name>A0A151NNH0_ALLMI</name>
<proteinExistence type="predicted"/>
<keyword evidence="2" id="KW-1185">Reference proteome</keyword>
<protein>
    <submittedName>
        <fullName evidence="1">Uncharacterized protein</fullName>
    </submittedName>
</protein>
<accession>A0A151NNH0</accession>
<sequence>MEREVGKVLNDSQVRMYIEEYLEKREKKPRRTLDGKDVGNDLAGTTLDPFISKPQFGSSLCLSLYVLVFSC</sequence>
<organism evidence="1 2">
    <name type="scientific">Alligator mississippiensis</name>
    <name type="common">American alligator</name>
    <dbReference type="NCBI Taxonomy" id="8496"/>
    <lineage>
        <taxon>Eukaryota</taxon>
        <taxon>Metazoa</taxon>
        <taxon>Chordata</taxon>
        <taxon>Craniata</taxon>
        <taxon>Vertebrata</taxon>
        <taxon>Euteleostomi</taxon>
        <taxon>Archelosauria</taxon>
        <taxon>Archosauria</taxon>
        <taxon>Crocodylia</taxon>
        <taxon>Alligatoridae</taxon>
        <taxon>Alligatorinae</taxon>
        <taxon>Alligator</taxon>
    </lineage>
</organism>
<dbReference type="EMBL" id="AKHW03002524">
    <property type="protein sequence ID" value="KYO38371.1"/>
    <property type="molecule type" value="Genomic_DNA"/>
</dbReference>